<dbReference type="NCBIfam" id="TIGR00771">
    <property type="entry name" value="DcuC"/>
    <property type="match status" value="1"/>
</dbReference>
<protein>
    <submittedName>
        <fullName evidence="9">C4-dicarboxylate ABC transporter</fullName>
    </submittedName>
</protein>
<feature type="transmembrane region" description="Helical" evidence="8">
    <location>
        <begin position="368"/>
        <end position="393"/>
    </location>
</feature>
<keyword evidence="10" id="KW-1185">Reference proteome</keyword>
<sequence length="421" mass="43834">MSITAWIGIAVVLVTVWALIKRYETKLVLITAGLFLACISLQPMGALDAFAKSMTNNGLILAICSSMGFAMVIQMTECDVHLVKLLSAPLSKFGFLLVPATTALTYFICIAIPSAAGCAAAVGPTLIPLLLRAKVSPQAAGAAILAGTFGSMLSPGLSHNAYVAKISGLSVMQTIGVHMNYTLVCGAIAVIGVTVMCWIMKDYGTNSTQEQKLVEEGTSIQEISLFKALAPLIPVAILVIGNLWVPALKTGVAQAMVIGAIYTLIVSRVNPQTFSKNFFAGMGKGYGQVLGIIISAGVFAAGLKTCGLIDAFINVLKQSNEIARWGGSIGPFVMGVITGSGDAAAFAFNEAVTPHAKEFGMEIPTLGMMAALSGALGRTMSPISGVAIVICGLASINPIDLTKRLWLPMLIAVIFVALTMV</sequence>
<dbReference type="InterPro" id="IPR018385">
    <property type="entry name" value="C4_dicarb_anaerob_car-like"/>
</dbReference>
<evidence type="ECO:0000313" key="10">
    <source>
        <dbReference type="Proteomes" id="UP000214610"/>
    </source>
</evidence>
<keyword evidence="5 8" id="KW-0812">Transmembrane</keyword>
<evidence type="ECO:0000256" key="8">
    <source>
        <dbReference type="SAM" id="Phobius"/>
    </source>
</evidence>
<evidence type="ECO:0000256" key="6">
    <source>
        <dbReference type="ARBA" id="ARBA00022989"/>
    </source>
</evidence>
<feature type="transmembrane region" description="Helical" evidence="8">
    <location>
        <begin position="251"/>
        <end position="269"/>
    </location>
</feature>
<evidence type="ECO:0000256" key="4">
    <source>
        <dbReference type="ARBA" id="ARBA00022475"/>
    </source>
</evidence>
<dbReference type="Pfam" id="PF03606">
    <property type="entry name" value="DcuC"/>
    <property type="match status" value="1"/>
</dbReference>
<comment type="subcellular location">
    <subcellularLocation>
        <location evidence="1">Cell membrane</location>
        <topology evidence="1">Multi-pass membrane protein</topology>
    </subcellularLocation>
</comment>
<feature type="transmembrane region" description="Helical" evidence="8">
    <location>
        <begin position="59"/>
        <end position="76"/>
    </location>
</feature>
<comment type="similarity">
    <text evidence="2">Belongs to the DcuC/DcuD transporter (TC 2.A.61) family.</text>
</comment>
<comment type="caution">
    <text evidence="9">The sequence shown here is derived from an EMBL/GenBank/DDBJ whole genome shotgun (WGS) entry which is preliminary data.</text>
</comment>
<reference evidence="10" key="1">
    <citation type="submission" date="2017-05" db="EMBL/GenBank/DDBJ databases">
        <title>Improved OligoMM genomes.</title>
        <authorList>
            <person name="Garzetti D."/>
        </authorList>
    </citation>
    <scope>NUCLEOTIDE SEQUENCE [LARGE SCALE GENOMIC DNA]</scope>
    <source>
        <strain evidence="10">YL45</strain>
    </source>
</reference>
<keyword evidence="4" id="KW-1003">Cell membrane</keyword>
<evidence type="ECO:0000256" key="2">
    <source>
        <dbReference type="ARBA" id="ARBA00005275"/>
    </source>
</evidence>
<accession>A0A227KPQ1</accession>
<feature type="transmembrane region" description="Helical" evidence="8">
    <location>
        <begin position="178"/>
        <end position="199"/>
    </location>
</feature>
<dbReference type="EMBL" id="NHMP01000002">
    <property type="protein sequence ID" value="OXE50133.1"/>
    <property type="molecule type" value="Genomic_DNA"/>
</dbReference>
<evidence type="ECO:0000313" key="9">
    <source>
        <dbReference type="EMBL" id="OXE50133.1"/>
    </source>
</evidence>
<evidence type="ECO:0000256" key="7">
    <source>
        <dbReference type="ARBA" id="ARBA00023136"/>
    </source>
</evidence>
<feature type="transmembrane region" description="Helical" evidence="8">
    <location>
        <begin position="225"/>
        <end position="245"/>
    </location>
</feature>
<feature type="transmembrane region" description="Helical" evidence="8">
    <location>
        <begin position="139"/>
        <end position="158"/>
    </location>
</feature>
<proteinExistence type="inferred from homology"/>
<dbReference type="GeneID" id="78362465"/>
<evidence type="ECO:0000256" key="1">
    <source>
        <dbReference type="ARBA" id="ARBA00004651"/>
    </source>
</evidence>
<keyword evidence="6 8" id="KW-1133">Transmembrane helix</keyword>
<evidence type="ECO:0000256" key="3">
    <source>
        <dbReference type="ARBA" id="ARBA00022448"/>
    </source>
</evidence>
<evidence type="ECO:0000256" key="5">
    <source>
        <dbReference type="ARBA" id="ARBA00022692"/>
    </source>
</evidence>
<dbReference type="PANTHER" id="PTHR42002:SF2">
    <property type="entry name" value="ANAEROBIC C4-DICARBOXYLATE TRANSPORTER DCUC-RELATED"/>
    <property type="match status" value="1"/>
</dbReference>
<dbReference type="GO" id="GO:0005886">
    <property type="term" value="C:plasma membrane"/>
    <property type="evidence" value="ECO:0007669"/>
    <property type="project" value="UniProtKB-SubCell"/>
</dbReference>
<feature type="transmembrane region" description="Helical" evidence="8">
    <location>
        <begin position="96"/>
        <end position="127"/>
    </location>
</feature>
<name>A0A227KPQ1_9BURK</name>
<dbReference type="Proteomes" id="UP000214610">
    <property type="component" value="Unassembled WGS sequence"/>
</dbReference>
<dbReference type="AlphaFoldDB" id="A0A227KPQ1"/>
<keyword evidence="7 8" id="KW-0472">Membrane</keyword>
<dbReference type="RefSeq" id="WP_066594743.1">
    <property type="nucleotide sequence ID" value="NZ_CAJTBZ010000014.1"/>
</dbReference>
<dbReference type="NCBIfam" id="NF037994">
    <property type="entry name" value="DcuC_1"/>
    <property type="match status" value="1"/>
</dbReference>
<feature type="transmembrane region" description="Helical" evidence="8">
    <location>
        <begin position="405"/>
        <end position="420"/>
    </location>
</feature>
<gene>
    <name evidence="9" type="ORF">ADH67_03770</name>
</gene>
<dbReference type="PANTHER" id="PTHR42002">
    <property type="entry name" value="ANAEROBIC C4-DICARBOXYLATE TRANSPORTER DCUC-RELATED"/>
    <property type="match status" value="1"/>
</dbReference>
<feature type="transmembrane region" description="Helical" evidence="8">
    <location>
        <begin position="289"/>
        <end position="313"/>
    </location>
</feature>
<keyword evidence="3" id="KW-0813">Transport</keyword>
<feature type="transmembrane region" description="Helical" evidence="8">
    <location>
        <begin position="28"/>
        <end position="47"/>
    </location>
</feature>
<dbReference type="GO" id="GO:0015556">
    <property type="term" value="F:C4-dicarboxylate transmembrane transporter activity"/>
    <property type="evidence" value="ECO:0007669"/>
    <property type="project" value="InterPro"/>
</dbReference>
<dbReference type="InterPro" id="IPR004669">
    <property type="entry name" value="C4_dicarb_anaerob_car"/>
</dbReference>
<organism evidence="9 10">
    <name type="scientific">Turicimonas muris</name>
    <dbReference type="NCBI Taxonomy" id="1796652"/>
    <lineage>
        <taxon>Bacteria</taxon>
        <taxon>Pseudomonadati</taxon>
        <taxon>Pseudomonadota</taxon>
        <taxon>Betaproteobacteria</taxon>
        <taxon>Burkholderiales</taxon>
        <taxon>Sutterellaceae</taxon>
        <taxon>Turicimonas</taxon>
    </lineage>
</organism>